<protein>
    <recommendedName>
        <fullName evidence="8">Holo-[acyl-carrier-protein] synthase</fullName>
        <shortName evidence="8">Holo-ACP synthase</shortName>
        <ecNumber evidence="8">2.7.8.7</ecNumber>
    </recommendedName>
    <alternativeName>
        <fullName evidence="8">4'-phosphopantetheinyl transferase AcpS</fullName>
    </alternativeName>
</protein>
<comment type="subcellular location">
    <subcellularLocation>
        <location evidence="8">Cytoplasm</location>
    </subcellularLocation>
</comment>
<keyword evidence="11" id="KW-1185">Reference proteome</keyword>
<dbReference type="GO" id="GO:0005737">
    <property type="term" value="C:cytoplasm"/>
    <property type="evidence" value="ECO:0007669"/>
    <property type="project" value="UniProtKB-SubCell"/>
</dbReference>
<comment type="function">
    <text evidence="8">Transfers the 4'-phosphopantetheine moiety from coenzyme A to a Ser of acyl-carrier-protein.</text>
</comment>
<dbReference type="Proteomes" id="UP000334019">
    <property type="component" value="Chromosome"/>
</dbReference>
<dbReference type="SUPFAM" id="SSF56214">
    <property type="entry name" value="4'-phosphopantetheinyl transferase"/>
    <property type="match status" value="1"/>
</dbReference>
<evidence type="ECO:0000256" key="8">
    <source>
        <dbReference type="HAMAP-Rule" id="MF_00101"/>
    </source>
</evidence>
<keyword evidence="6 8" id="KW-0443">Lipid metabolism</keyword>
<keyword evidence="7 8" id="KW-0275">Fatty acid biosynthesis</keyword>
<dbReference type="KEGG" id="atq:GH723_02635"/>
<proteinExistence type="inferred from homology"/>
<keyword evidence="2 8" id="KW-0808">Transferase</keyword>
<evidence type="ECO:0000313" key="11">
    <source>
        <dbReference type="Proteomes" id="UP000334019"/>
    </source>
</evidence>
<name>A0A5Q2RLL8_9ACTN</name>
<dbReference type="InterPro" id="IPR004568">
    <property type="entry name" value="Ppantetheine-prot_Trfase_dom"/>
</dbReference>
<gene>
    <name evidence="8" type="primary">acpS</name>
    <name evidence="10" type="ORF">GH723_02635</name>
</gene>
<evidence type="ECO:0000259" key="9">
    <source>
        <dbReference type="Pfam" id="PF01648"/>
    </source>
</evidence>
<keyword evidence="3 8" id="KW-0479">Metal-binding</keyword>
<evidence type="ECO:0000256" key="2">
    <source>
        <dbReference type="ARBA" id="ARBA00022679"/>
    </source>
</evidence>
<dbReference type="GO" id="GO:0008897">
    <property type="term" value="F:holo-[acyl-carrier-protein] synthase activity"/>
    <property type="evidence" value="ECO:0007669"/>
    <property type="project" value="UniProtKB-UniRule"/>
</dbReference>
<dbReference type="Pfam" id="PF01648">
    <property type="entry name" value="ACPS"/>
    <property type="match status" value="1"/>
</dbReference>
<accession>A0A5Q2RLL8</accession>
<evidence type="ECO:0000256" key="3">
    <source>
        <dbReference type="ARBA" id="ARBA00022723"/>
    </source>
</evidence>
<evidence type="ECO:0000256" key="7">
    <source>
        <dbReference type="ARBA" id="ARBA00023160"/>
    </source>
</evidence>
<dbReference type="InterPro" id="IPR008278">
    <property type="entry name" value="4-PPantetheinyl_Trfase_dom"/>
</dbReference>
<evidence type="ECO:0000256" key="4">
    <source>
        <dbReference type="ARBA" id="ARBA00022832"/>
    </source>
</evidence>
<organism evidence="10 11">
    <name type="scientific">Actinomarinicola tropica</name>
    <dbReference type="NCBI Taxonomy" id="2789776"/>
    <lineage>
        <taxon>Bacteria</taxon>
        <taxon>Bacillati</taxon>
        <taxon>Actinomycetota</taxon>
        <taxon>Acidimicrobiia</taxon>
        <taxon>Acidimicrobiales</taxon>
        <taxon>Iamiaceae</taxon>
        <taxon>Actinomarinicola</taxon>
    </lineage>
</organism>
<reference evidence="10 11" key="1">
    <citation type="submission" date="2019-11" db="EMBL/GenBank/DDBJ databases">
        <authorList>
            <person name="He Y."/>
        </authorList>
    </citation>
    <scope>NUCLEOTIDE SEQUENCE [LARGE SCALE GENOMIC DNA]</scope>
    <source>
        <strain evidence="10 11">SCSIO 58843</strain>
    </source>
</reference>
<keyword evidence="5 8" id="KW-0460">Magnesium</keyword>
<dbReference type="EMBL" id="CP045851">
    <property type="protein sequence ID" value="QGG94085.1"/>
    <property type="molecule type" value="Genomic_DNA"/>
</dbReference>
<keyword evidence="4 8" id="KW-0276">Fatty acid metabolism</keyword>
<dbReference type="InterPro" id="IPR037143">
    <property type="entry name" value="4-PPantetheinyl_Trfase_dom_sf"/>
</dbReference>
<feature type="domain" description="4'-phosphopantetheinyl transferase" evidence="9">
    <location>
        <begin position="25"/>
        <end position="137"/>
    </location>
</feature>
<dbReference type="AlphaFoldDB" id="A0A5Q2RLL8"/>
<comment type="similarity">
    <text evidence="8">Belongs to the P-Pant transferase superfamily. AcpS family.</text>
</comment>
<feature type="binding site" evidence="8">
    <location>
        <position position="75"/>
    </location>
    <ligand>
        <name>Mg(2+)</name>
        <dbReference type="ChEBI" id="CHEBI:18420"/>
    </ligand>
</feature>
<feature type="binding site" evidence="8">
    <location>
        <position position="29"/>
    </location>
    <ligand>
        <name>Mg(2+)</name>
        <dbReference type="ChEBI" id="CHEBI:18420"/>
    </ligand>
</feature>
<dbReference type="NCBIfam" id="TIGR00556">
    <property type="entry name" value="pantethn_trn"/>
    <property type="match status" value="1"/>
</dbReference>
<dbReference type="Gene3D" id="3.90.470.20">
    <property type="entry name" value="4'-phosphopantetheinyl transferase domain"/>
    <property type="match status" value="1"/>
</dbReference>
<dbReference type="GO" id="GO:0000287">
    <property type="term" value="F:magnesium ion binding"/>
    <property type="evidence" value="ECO:0007669"/>
    <property type="project" value="UniProtKB-UniRule"/>
</dbReference>
<dbReference type="EC" id="2.7.8.7" evidence="8"/>
<keyword evidence="1 8" id="KW-0444">Lipid biosynthesis</keyword>
<comment type="cofactor">
    <cofactor evidence="8">
        <name>Mg(2+)</name>
        <dbReference type="ChEBI" id="CHEBI:18420"/>
    </cofactor>
</comment>
<comment type="catalytic activity">
    <reaction evidence="8">
        <text>apo-[ACP] + CoA = holo-[ACP] + adenosine 3',5'-bisphosphate + H(+)</text>
        <dbReference type="Rhea" id="RHEA:12068"/>
        <dbReference type="Rhea" id="RHEA-COMP:9685"/>
        <dbReference type="Rhea" id="RHEA-COMP:9690"/>
        <dbReference type="ChEBI" id="CHEBI:15378"/>
        <dbReference type="ChEBI" id="CHEBI:29999"/>
        <dbReference type="ChEBI" id="CHEBI:57287"/>
        <dbReference type="ChEBI" id="CHEBI:58343"/>
        <dbReference type="ChEBI" id="CHEBI:64479"/>
        <dbReference type="EC" id="2.7.8.7"/>
    </reaction>
</comment>
<evidence type="ECO:0000256" key="1">
    <source>
        <dbReference type="ARBA" id="ARBA00022516"/>
    </source>
</evidence>
<dbReference type="GO" id="GO:0006633">
    <property type="term" value="P:fatty acid biosynthetic process"/>
    <property type="evidence" value="ECO:0007669"/>
    <property type="project" value="UniProtKB-UniRule"/>
</dbReference>
<evidence type="ECO:0000256" key="6">
    <source>
        <dbReference type="ARBA" id="ARBA00023098"/>
    </source>
</evidence>
<sequence length="157" mass="16512">MTSSPLAAIRSAWSAVAGDDGMTGGVGIDLVETKTLEELIAAGGQAFVDSAWSTTEQHDAEGSIERLATRWAAKEAVMKALRCGLGDLEPLDIEIHTGTDGAPDIVLHGNARHAASTRGLHSWHISMCHEQGWAVAIAIAGRTLPEPGQRPEGTDHD</sequence>
<dbReference type="HAMAP" id="MF_00101">
    <property type="entry name" value="AcpS"/>
    <property type="match status" value="1"/>
</dbReference>
<evidence type="ECO:0000313" key="10">
    <source>
        <dbReference type="EMBL" id="QGG94085.1"/>
    </source>
</evidence>
<evidence type="ECO:0000256" key="5">
    <source>
        <dbReference type="ARBA" id="ARBA00022842"/>
    </source>
</evidence>
<keyword evidence="8" id="KW-0963">Cytoplasm</keyword>
<dbReference type="InterPro" id="IPR002582">
    <property type="entry name" value="ACPS"/>
</dbReference>